<protein>
    <recommendedName>
        <fullName evidence="4">DUF1440 domain-containing protein</fullName>
    </recommendedName>
</protein>
<dbReference type="Proteomes" id="UP000004221">
    <property type="component" value="Unassembled WGS sequence"/>
</dbReference>
<feature type="transmembrane region" description="Helical" evidence="1">
    <location>
        <begin position="13"/>
        <end position="37"/>
    </location>
</feature>
<gene>
    <name evidence="2" type="ORF">NITHO_2790002</name>
</gene>
<evidence type="ECO:0000313" key="3">
    <source>
        <dbReference type="Proteomes" id="UP000004221"/>
    </source>
</evidence>
<dbReference type="Pfam" id="PF20587">
    <property type="entry name" value="DUF6789"/>
    <property type="match status" value="1"/>
</dbReference>
<keyword evidence="1" id="KW-1133">Transmembrane helix</keyword>
<keyword evidence="1" id="KW-0472">Membrane</keyword>
<name>I4EGM6_9BACT</name>
<reference evidence="2 3" key="1">
    <citation type="journal article" date="2012" name="ISME J.">
        <title>Nitrification expanded: discovery, physiology and genomics of a nitrite-oxidizing bacterium from the phylum Chloroflexi.</title>
        <authorList>
            <person name="Sorokin D.Y."/>
            <person name="Lucker S."/>
            <person name="Vejmelkova D."/>
            <person name="Kostrikina N.A."/>
            <person name="Kleerebezem R."/>
            <person name="Rijpstra W.I."/>
            <person name="Damste J.S."/>
            <person name="Le Paslier D."/>
            <person name="Muyzer G."/>
            <person name="Wagner M."/>
            <person name="van Loosdrecht M.C."/>
            <person name="Daims H."/>
        </authorList>
    </citation>
    <scope>NUCLEOTIDE SEQUENCE [LARGE SCALE GENOMIC DNA]</scope>
    <source>
        <strain evidence="3">none</strain>
    </source>
</reference>
<evidence type="ECO:0000313" key="2">
    <source>
        <dbReference type="EMBL" id="CCF83838.1"/>
    </source>
</evidence>
<feature type="transmembrane region" description="Helical" evidence="1">
    <location>
        <begin position="58"/>
        <end position="81"/>
    </location>
</feature>
<dbReference type="OrthoDB" id="5243794at2"/>
<evidence type="ECO:0008006" key="4">
    <source>
        <dbReference type="Google" id="ProtNLM"/>
    </source>
</evidence>
<dbReference type="EMBL" id="CAGS01000200">
    <property type="protein sequence ID" value="CCF83838.1"/>
    <property type="molecule type" value="Genomic_DNA"/>
</dbReference>
<sequence>MTDEPECPPRSRVINGVIAGLAGAIAYLLAMGIDIAITRKRTNDLRLLAGLVPGGRRCWPVLGTLLHFVNGAALGAVYSRVQQYLPGRGWKRGLLFAMIENLFLWPAMIVLDRVHPDIKNGSLPVYNRPLPFLQEILRHAAYGVVLGVVFQRKERGE</sequence>
<dbReference type="AlphaFoldDB" id="I4EGM6"/>
<accession>I4EGM6</accession>
<feature type="transmembrane region" description="Helical" evidence="1">
    <location>
        <begin position="93"/>
        <end position="111"/>
    </location>
</feature>
<dbReference type="InterPro" id="IPR046739">
    <property type="entry name" value="DUF6789"/>
</dbReference>
<proteinExistence type="predicted"/>
<keyword evidence="3" id="KW-1185">Reference proteome</keyword>
<dbReference type="RefSeq" id="WP_008477503.1">
    <property type="nucleotide sequence ID" value="NZ_CAGS01000200.1"/>
</dbReference>
<comment type="caution">
    <text evidence="2">The sequence shown here is derived from an EMBL/GenBank/DDBJ whole genome shotgun (WGS) entry which is preliminary data.</text>
</comment>
<organism evidence="2 3">
    <name type="scientific">Nitrolancea hollandica Lb</name>
    <dbReference type="NCBI Taxonomy" id="1129897"/>
    <lineage>
        <taxon>Bacteria</taxon>
        <taxon>Pseudomonadati</taxon>
        <taxon>Thermomicrobiota</taxon>
        <taxon>Thermomicrobia</taxon>
        <taxon>Sphaerobacterales</taxon>
        <taxon>Sphaerobacterineae</taxon>
        <taxon>Sphaerobacteraceae</taxon>
        <taxon>Nitrolancea</taxon>
    </lineage>
</organism>
<keyword evidence="1" id="KW-0812">Transmembrane</keyword>
<evidence type="ECO:0000256" key="1">
    <source>
        <dbReference type="SAM" id="Phobius"/>
    </source>
</evidence>